<evidence type="ECO:0000259" key="3">
    <source>
        <dbReference type="PROSITE" id="PS51186"/>
    </source>
</evidence>
<dbReference type="CDD" id="cd04301">
    <property type="entry name" value="NAT_SF"/>
    <property type="match status" value="1"/>
</dbReference>
<protein>
    <recommendedName>
        <fullName evidence="3">N-acetyltransferase domain-containing protein</fullName>
    </recommendedName>
</protein>
<dbReference type="PANTHER" id="PTHR43420">
    <property type="entry name" value="ACETYLTRANSFERASE"/>
    <property type="match status" value="1"/>
</dbReference>
<feature type="domain" description="N-acetyltransferase" evidence="3">
    <location>
        <begin position="1"/>
        <end position="148"/>
    </location>
</feature>
<dbReference type="SUPFAM" id="SSF55729">
    <property type="entry name" value="Acyl-CoA N-acyltransferases (Nat)"/>
    <property type="match status" value="1"/>
</dbReference>
<dbReference type="RefSeq" id="WP_281902960.1">
    <property type="nucleotide sequence ID" value="NZ_BSDI01000048.1"/>
</dbReference>
<dbReference type="Pfam" id="PF00583">
    <property type="entry name" value="Acetyltransf_1"/>
    <property type="match status" value="1"/>
</dbReference>
<accession>A0ABQ5R585</accession>
<organism evidence="4 5">
    <name type="scientific">Phytohabitans aurantiacus</name>
    <dbReference type="NCBI Taxonomy" id="3016789"/>
    <lineage>
        <taxon>Bacteria</taxon>
        <taxon>Bacillati</taxon>
        <taxon>Actinomycetota</taxon>
        <taxon>Actinomycetes</taxon>
        <taxon>Micromonosporales</taxon>
        <taxon>Micromonosporaceae</taxon>
    </lineage>
</organism>
<dbReference type="InterPro" id="IPR050680">
    <property type="entry name" value="YpeA/RimI_acetyltransf"/>
</dbReference>
<dbReference type="Gene3D" id="3.40.630.30">
    <property type="match status" value="1"/>
</dbReference>
<evidence type="ECO:0000256" key="1">
    <source>
        <dbReference type="ARBA" id="ARBA00022679"/>
    </source>
</evidence>
<proteinExistence type="predicted"/>
<evidence type="ECO:0000313" key="4">
    <source>
        <dbReference type="EMBL" id="GLI01718.1"/>
    </source>
</evidence>
<evidence type="ECO:0000313" key="5">
    <source>
        <dbReference type="Proteomes" id="UP001144280"/>
    </source>
</evidence>
<dbReference type="InterPro" id="IPR016181">
    <property type="entry name" value="Acyl_CoA_acyltransferase"/>
</dbReference>
<keyword evidence="2" id="KW-0012">Acyltransferase</keyword>
<dbReference type="Proteomes" id="UP001144280">
    <property type="component" value="Unassembled WGS sequence"/>
</dbReference>
<feature type="domain" description="N-acetyltransferase" evidence="3">
    <location>
        <begin position="156"/>
        <end position="297"/>
    </location>
</feature>
<reference evidence="4" key="1">
    <citation type="submission" date="2022-12" db="EMBL/GenBank/DDBJ databases">
        <title>New Phytohabitans aurantiacus sp. RD004123 nov., an actinomycete isolated from soil.</title>
        <authorList>
            <person name="Triningsih D.W."/>
            <person name="Harunari E."/>
            <person name="Igarashi Y."/>
        </authorList>
    </citation>
    <scope>NUCLEOTIDE SEQUENCE</scope>
    <source>
        <strain evidence="4">RD004123</strain>
    </source>
</reference>
<dbReference type="PANTHER" id="PTHR43420:SF12">
    <property type="entry name" value="N-ACETYLTRANSFERASE DOMAIN-CONTAINING PROTEIN"/>
    <property type="match status" value="1"/>
</dbReference>
<sequence>MRPYTDADMPRLLDAMAGWIAEVGRCGYDHIGELPHRIYGENRGDQRPACELAQVWEVGGEIVGLAVNGRFGSAFDVFTAPALRGTDAEREMLRTAAATTAALTTGRYVSTDLFECDATRIRLLNALGFTHFRTWDHVNEVDLTAPVPEPRVPDGYAVRTARLSDAAGLAEARNSSFGDDWTGERYRSGFMTKPGYDADQEIVVEAPDGRIAAFTICWVDERNRAGHFEPVGTHRDFQRRGLARAAMLWAMRRMAERGITMASVNHNAENVPARKLYESIGFVRRYETYGFRRKTLRT</sequence>
<dbReference type="EMBL" id="BSDI01000048">
    <property type="protein sequence ID" value="GLI01718.1"/>
    <property type="molecule type" value="Genomic_DNA"/>
</dbReference>
<keyword evidence="5" id="KW-1185">Reference proteome</keyword>
<dbReference type="InterPro" id="IPR000182">
    <property type="entry name" value="GNAT_dom"/>
</dbReference>
<dbReference type="PROSITE" id="PS51186">
    <property type="entry name" value="GNAT"/>
    <property type="match status" value="2"/>
</dbReference>
<name>A0ABQ5R585_9ACTN</name>
<comment type="caution">
    <text evidence="4">The sequence shown here is derived from an EMBL/GenBank/DDBJ whole genome shotgun (WGS) entry which is preliminary data.</text>
</comment>
<evidence type="ECO:0000256" key="2">
    <source>
        <dbReference type="ARBA" id="ARBA00023315"/>
    </source>
</evidence>
<gene>
    <name evidence="4" type="ORF">Pa4123_69940</name>
</gene>
<keyword evidence="1" id="KW-0808">Transferase</keyword>